<name>A0A1I6G6G9_9MICO</name>
<reference evidence="3" key="1">
    <citation type="submission" date="2016-10" db="EMBL/GenBank/DDBJ databases">
        <authorList>
            <person name="Varghese N."/>
            <person name="Submissions S."/>
        </authorList>
    </citation>
    <scope>NUCLEOTIDE SEQUENCE [LARGE SCALE GENOMIC DNA]</scope>
    <source>
        <strain evidence="3">CL127</strain>
    </source>
</reference>
<dbReference type="Gene3D" id="2.130.10.10">
    <property type="entry name" value="YVTN repeat-like/Quinoprotein amine dehydrogenase"/>
    <property type="match status" value="1"/>
</dbReference>
<dbReference type="InterPro" id="IPR002372">
    <property type="entry name" value="PQQ_rpt_dom"/>
</dbReference>
<dbReference type="Gene3D" id="2.40.10.480">
    <property type="match status" value="1"/>
</dbReference>
<dbReference type="InterPro" id="IPR015943">
    <property type="entry name" value="WD40/YVTN_repeat-like_dom_sf"/>
</dbReference>
<dbReference type="EMBL" id="FOYR01000001">
    <property type="protein sequence ID" value="SFR37647.1"/>
    <property type="molecule type" value="Genomic_DNA"/>
</dbReference>
<protein>
    <recommendedName>
        <fullName evidence="1">Pyrrolo-quinoline quinone repeat domain-containing protein</fullName>
    </recommendedName>
</protein>
<organism evidence="2 3">
    <name type="scientific">Microbacterium azadirachtae</name>
    <dbReference type="NCBI Taxonomy" id="582680"/>
    <lineage>
        <taxon>Bacteria</taxon>
        <taxon>Bacillati</taxon>
        <taxon>Actinomycetota</taxon>
        <taxon>Actinomycetes</taxon>
        <taxon>Micrococcales</taxon>
        <taxon>Microbacteriaceae</taxon>
        <taxon>Microbacterium</taxon>
    </lineage>
</organism>
<evidence type="ECO:0000259" key="1">
    <source>
        <dbReference type="Pfam" id="PF13360"/>
    </source>
</evidence>
<dbReference type="Proteomes" id="UP000198877">
    <property type="component" value="Unassembled WGS sequence"/>
</dbReference>
<dbReference type="InterPro" id="IPR011047">
    <property type="entry name" value="Quinoprotein_ADH-like_sf"/>
</dbReference>
<evidence type="ECO:0000313" key="2">
    <source>
        <dbReference type="EMBL" id="SFR37647.1"/>
    </source>
</evidence>
<evidence type="ECO:0000313" key="3">
    <source>
        <dbReference type="Proteomes" id="UP000198877"/>
    </source>
</evidence>
<proteinExistence type="predicted"/>
<feature type="domain" description="Pyrrolo-quinoline quinone repeat" evidence="1">
    <location>
        <begin position="154"/>
        <end position="306"/>
    </location>
</feature>
<sequence length="392" mass="41895">MLWPTPTSRVDAREGGSALGDPYGTVILLDADLDAITSFTVEGRSSQGLMRTVPGGVELVVDVAGGNIVGVREGKEAWRISGEHAAISRDMQGHDLLVTSESSPVTSAVRVFRPDQGGEGEERIWGVQGPVDGVYVYGDEPVILVQRRSGPHTSSVIAFDTEGRELWRDDERGVHASDPLAQCDEGTWRLVTDDHGVLTIRDGLTGEQLGDNDWTAGYTTPVAVRIDNRLALLRVDGAHGIELCTLTGEKIWRRTYDLFSVHPGNSAVLEGVEEPLVAVPLSGGLVDLVRLRDGQLLNTVAVGEQAERRPLLGIGQDLLVGTLAGELVMIDPLSGAERWRQKFGASVVGLAAVVEVGRVYVAISTADGMLRVLSSISAAPWRETKSVGLPTS</sequence>
<dbReference type="SUPFAM" id="SSF50998">
    <property type="entry name" value="Quinoprotein alcohol dehydrogenase-like"/>
    <property type="match status" value="1"/>
</dbReference>
<dbReference type="Pfam" id="PF13360">
    <property type="entry name" value="PQQ_2"/>
    <property type="match status" value="1"/>
</dbReference>
<dbReference type="AlphaFoldDB" id="A0A1I6G6G9"/>
<gene>
    <name evidence="2" type="ORF">SAMN04488591_0798</name>
</gene>
<accession>A0A1I6G6G9</accession>